<feature type="domain" description="C2H2-type" evidence="3">
    <location>
        <begin position="289"/>
        <end position="314"/>
    </location>
</feature>
<keyword evidence="1" id="KW-0863">Zinc-finger</keyword>
<accession>A0ABP1QNL7</accession>
<dbReference type="PROSITE" id="PS50157">
    <property type="entry name" value="ZINC_FINGER_C2H2_2"/>
    <property type="match status" value="1"/>
</dbReference>
<keyword evidence="5" id="KW-1185">Reference proteome</keyword>
<keyword evidence="2" id="KW-0175">Coiled coil</keyword>
<protein>
    <recommendedName>
        <fullName evidence="3">C2H2-type domain-containing protein</fullName>
    </recommendedName>
</protein>
<evidence type="ECO:0000256" key="2">
    <source>
        <dbReference type="SAM" id="Coils"/>
    </source>
</evidence>
<proteinExistence type="predicted"/>
<organism evidence="4 5">
    <name type="scientific">Orchesella dallaii</name>
    <dbReference type="NCBI Taxonomy" id="48710"/>
    <lineage>
        <taxon>Eukaryota</taxon>
        <taxon>Metazoa</taxon>
        <taxon>Ecdysozoa</taxon>
        <taxon>Arthropoda</taxon>
        <taxon>Hexapoda</taxon>
        <taxon>Collembola</taxon>
        <taxon>Entomobryomorpha</taxon>
        <taxon>Entomobryoidea</taxon>
        <taxon>Orchesellidae</taxon>
        <taxon>Orchesellinae</taxon>
        <taxon>Orchesella</taxon>
    </lineage>
</organism>
<evidence type="ECO:0000256" key="1">
    <source>
        <dbReference type="PROSITE-ProRule" id="PRU00042"/>
    </source>
</evidence>
<evidence type="ECO:0000313" key="5">
    <source>
        <dbReference type="Proteomes" id="UP001642540"/>
    </source>
</evidence>
<feature type="coiled-coil region" evidence="2">
    <location>
        <begin position="53"/>
        <end position="80"/>
    </location>
</feature>
<dbReference type="Proteomes" id="UP001642540">
    <property type="component" value="Unassembled WGS sequence"/>
</dbReference>
<dbReference type="SMART" id="SM00355">
    <property type="entry name" value="ZnF_C2H2"/>
    <property type="match status" value="4"/>
</dbReference>
<dbReference type="PROSITE" id="PS00028">
    <property type="entry name" value="ZINC_FINGER_C2H2_1"/>
    <property type="match status" value="1"/>
</dbReference>
<reference evidence="4 5" key="1">
    <citation type="submission" date="2024-08" db="EMBL/GenBank/DDBJ databases">
        <authorList>
            <person name="Cucini C."/>
            <person name="Frati F."/>
        </authorList>
    </citation>
    <scope>NUCLEOTIDE SEQUENCE [LARGE SCALE GENOMIC DNA]</scope>
</reference>
<gene>
    <name evidence="4" type="ORF">ODALV1_LOCUS11981</name>
</gene>
<dbReference type="EMBL" id="CAXLJM020000036">
    <property type="protein sequence ID" value="CAL8105179.1"/>
    <property type="molecule type" value="Genomic_DNA"/>
</dbReference>
<keyword evidence="1" id="KW-0862">Zinc</keyword>
<evidence type="ECO:0000259" key="3">
    <source>
        <dbReference type="PROSITE" id="PS50157"/>
    </source>
</evidence>
<comment type="caution">
    <text evidence="4">The sequence shown here is derived from an EMBL/GenBank/DDBJ whole genome shotgun (WGS) entry which is preliminary data.</text>
</comment>
<name>A0ABP1QNL7_9HEXA</name>
<sequence>MNQQPTFPNPRNSGISDDIELIDLVSDEDTDIYSSCTSISTPLSSAPSSPCQLRVTVEEKKKIEEDMEKLRATVAELTERDKEKTDIINRLTNRVLQLEQQPGTSGSARDRGNLVEPAVKKVKMDELTAQENNQGCGKKSPAATTTGPKLDCIACYLKFENEFMRDAHTKSAHGYKLLENGRLLCRYKDCLEAFSDEVDLNDHMYENHYDNTNGRLEEYEADIEMNEFTSQENNRSSGNISPVEQVKTRPKLSVICPDWRCDLRFKNLLMQQEHIEVAHGYKTLVNGRIKCSIMECGEIFNHIGQFRRHEEANQ</sequence>
<dbReference type="InterPro" id="IPR013087">
    <property type="entry name" value="Znf_C2H2_type"/>
</dbReference>
<evidence type="ECO:0000313" key="4">
    <source>
        <dbReference type="EMBL" id="CAL8105179.1"/>
    </source>
</evidence>
<keyword evidence="1" id="KW-0479">Metal-binding</keyword>